<dbReference type="EMBL" id="RZHD01000010">
    <property type="protein sequence ID" value="RUR43426.1"/>
    <property type="molecule type" value="Genomic_DNA"/>
</dbReference>
<dbReference type="PANTHER" id="PTHR42760">
    <property type="entry name" value="SHORT-CHAIN DEHYDROGENASES/REDUCTASES FAMILY MEMBER"/>
    <property type="match status" value="1"/>
</dbReference>
<dbReference type="RefSeq" id="WP_126982009.1">
    <property type="nucleotide sequence ID" value="NZ_RZHD01000010.1"/>
</dbReference>
<dbReference type="PANTHER" id="PTHR42760:SF40">
    <property type="entry name" value="3-OXOACYL-[ACYL-CARRIER-PROTEIN] REDUCTASE, CHLOROPLASTIC"/>
    <property type="match status" value="1"/>
</dbReference>
<dbReference type="InterPro" id="IPR036291">
    <property type="entry name" value="NAD(P)-bd_dom_sf"/>
</dbReference>
<evidence type="ECO:0000256" key="2">
    <source>
        <dbReference type="RuleBase" id="RU000363"/>
    </source>
</evidence>
<evidence type="ECO:0000256" key="1">
    <source>
        <dbReference type="ARBA" id="ARBA00006484"/>
    </source>
</evidence>
<dbReference type="AlphaFoldDB" id="A0A3S0ZBZ9"/>
<organism evidence="4 5">
    <name type="scientific">Vreelandella populi</name>
    <dbReference type="NCBI Taxonomy" id="2498858"/>
    <lineage>
        <taxon>Bacteria</taxon>
        <taxon>Pseudomonadati</taxon>
        <taxon>Pseudomonadota</taxon>
        <taxon>Gammaproteobacteria</taxon>
        <taxon>Oceanospirillales</taxon>
        <taxon>Halomonadaceae</taxon>
        <taxon>Vreelandella</taxon>
    </lineage>
</organism>
<evidence type="ECO:0000313" key="5">
    <source>
        <dbReference type="Proteomes" id="UP000286912"/>
    </source>
</evidence>
<dbReference type="FunFam" id="3.40.50.720:FF:000084">
    <property type="entry name" value="Short-chain dehydrogenase reductase"/>
    <property type="match status" value="1"/>
</dbReference>
<dbReference type="InterPro" id="IPR057326">
    <property type="entry name" value="KR_dom"/>
</dbReference>
<keyword evidence="5" id="KW-1185">Reference proteome</keyword>
<reference evidence="4 5" key="1">
    <citation type="submission" date="2018-12" db="EMBL/GenBank/DDBJ databases">
        <title>three novel Halomonas strain isolated from plants.</title>
        <authorList>
            <person name="Sun C."/>
        </authorList>
    </citation>
    <scope>NUCLEOTIDE SEQUENCE [LARGE SCALE GENOMIC DNA]</scope>
    <source>
        <strain evidence="4 5">RC</strain>
    </source>
</reference>
<dbReference type="PRINTS" id="PR00080">
    <property type="entry name" value="SDRFAMILY"/>
</dbReference>
<proteinExistence type="inferred from homology"/>
<accession>A0A3S0ZBZ9</accession>
<dbReference type="GO" id="GO:0030497">
    <property type="term" value="P:fatty acid elongation"/>
    <property type="evidence" value="ECO:0007669"/>
    <property type="project" value="TreeGrafter"/>
</dbReference>
<comment type="caution">
    <text evidence="4">The sequence shown here is derived from an EMBL/GenBank/DDBJ whole genome shotgun (WGS) entry which is preliminary data.</text>
</comment>
<dbReference type="Proteomes" id="UP000286912">
    <property type="component" value="Unassembled WGS sequence"/>
</dbReference>
<dbReference type="Pfam" id="PF00106">
    <property type="entry name" value="adh_short"/>
    <property type="match status" value="1"/>
</dbReference>
<dbReference type="GO" id="GO:0016616">
    <property type="term" value="F:oxidoreductase activity, acting on the CH-OH group of donors, NAD or NADP as acceptor"/>
    <property type="evidence" value="ECO:0007669"/>
    <property type="project" value="TreeGrafter"/>
</dbReference>
<protein>
    <submittedName>
        <fullName evidence="4">SDR family NAD(P)-dependent oxidoreductase</fullName>
    </submittedName>
</protein>
<evidence type="ECO:0000313" key="4">
    <source>
        <dbReference type="EMBL" id="RUR43426.1"/>
    </source>
</evidence>
<comment type="similarity">
    <text evidence="1 2">Belongs to the short-chain dehydrogenases/reductases (SDR) family.</text>
</comment>
<dbReference type="SUPFAM" id="SSF51735">
    <property type="entry name" value="NAD(P)-binding Rossmann-fold domains"/>
    <property type="match status" value="1"/>
</dbReference>
<dbReference type="InterPro" id="IPR020904">
    <property type="entry name" value="Sc_DH/Rdtase_CS"/>
</dbReference>
<feature type="domain" description="Ketoreductase" evidence="3">
    <location>
        <begin position="6"/>
        <end position="186"/>
    </location>
</feature>
<dbReference type="PROSITE" id="PS00061">
    <property type="entry name" value="ADH_SHORT"/>
    <property type="match status" value="1"/>
</dbReference>
<dbReference type="Gene3D" id="3.40.50.720">
    <property type="entry name" value="NAD(P)-binding Rossmann-like Domain"/>
    <property type="match status" value="1"/>
</dbReference>
<dbReference type="OrthoDB" id="9806974at2"/>
<evidence type="ECO:0000259" key="3">
    <source>
        <dbReference type="SMART" id="SM00822"/>
    </source>
</evidence>
<gene>
    <name evidence="4" type="ORF">ELY37_17110</name>
</gene>
<dbReference type="InterPro" id="IPR002347">
    <property type="entry name" value="SDR_fam"/>
</dbReference>
<name>A0A3S0ZBZ9_9GAMM</name>
<dbReference type="SMART" id="SM00822">
    <property type="entry name" value="PKS_KR"/>
    <property type="match status" value="1"/>
</dbReference>
<dbReference type="CDD" id="cd05233">
    <property type="entry name" value="SDR_c"/>
    <property type="match status" value="1"/>
</dbReference>
<dbReference type="PRINTS" id="PR00081">
    <property type="entry name" value="GDHRDH"/>
</dbReference>
<sequence>MYLDKKVALITGAAGGIGQAIAELYARNGARLMLADRDSVRLVEFANRLRHEYGVEARCYALDVTEEESVQALVCETEKVFGGIDILVTSAGAISEYPIEEMSLTAWRHVMTCNLDAVFLACRAVLPVMRRQGQGRIINISSQIGQRGAPRFTHYAASKAGVIALTKSLSREVAREGILVNSIAPGPVLTEFNRNLRPETLAGTEDALPLGRAARPEEVAGSALLLASSPHGDVFVGQTLCPNSGDVML</sequence>